<sequence>MPPSKSDDIDWLSQDACDSWCHQRRGKCKEDEKALELARDNLCRSQKETIVHSLCKLHKNVKNMTVKEFNEAYGCDVIDMITKQMTAGDVSAISGKKRTASFSSAFCTSGGLSLKTPAPRTRTGKPPMTQRTVRKGEITYSANGSPVGMAEPGEIMITAKKLKAGQDKTPFPISIGVGVATSFRMQIVDEPHPFEVAVVSLNTAGIQVLPVEVRNDLSLSRRGIAVYLIAPRLIHPSCLARLRDGPRLGSNYPQEGNLFAGLLNEMRDSFGRGLVSI</sequence>
<dbReference type="EMBL" id="AGNL01009807">
    <property type="protein sequence ID" value="EJK69632.1"/>
    <property type="molecule type" value="Genomic_DNA"/>
</dbReference>
<evidence type="ECO:0000313" key="1">
    <source>
        <dbReference type="EMBL" id="EJK69632.1"/>
    </source>
</evidence>
<dbReference type="OrthoDB" id="2392550at2759"/>
<protein>
    <submittedName>
        <fullName evidence="1">Uncharacterized protein</fullName>
    </submittedName>
</protein>
<keyword evidence="2" id="KW-1185">Reference proteome</keyword>
<dbReference type="AlphaFoldDB" id="K0TGP1"/>
<name>K0TGP1_THAOC</name>
<proteinExistence type="predicted"/>
<dbReference type="eggNOG" id="ENOG502T1F2">
    <property type="taxonomic scope" value="Eukaryota"/>
</dbReference>
<dbReference type="OMA" id="ACDSWCH"/>
<organism evidence="1 2">
    <name type="scientific">Thalassiosira oceanica</name>
    <name type="common">Marine diatom</name>
    <dbReference type="NCBI Taxonomy" id="159749"/>
    <lineage>
        <taxon>Eukaryota</taxon>
        <taxon>Sar</taxon>
        <taxon>Stramenopiles</taxon>
        <taxon>Ochrophyta</taxon>
        <taxon>Bacillariophyta</taxon>
        <taxon>Coscinodiscophyceae</taxon>
        <taxon>Thalassiosirophycidae</taxon>
        <taxon>Thalassiosirales</taxon>
        <taxon>Thalassiosiraceae</taxon>
        <taxon>Thalassiosira</taxon>
    </lineage>
</organism>
<feature type="non-terminal residue" evidence="1">
    <location>
        <position position="277"/>
    </location>
</feature>
<reference evidence="1 2" key="1">
    <citation type="journal article" date="2012" name="Genome Biol.">
        <title>Genome and low-iron response of an oceanic diatom adapted to chronic iron limitation.</title>
        <authorList>
            <person name="Lommer M."/>
            <person name="Specht M."/>
            <person name="Roy A.S."/>
            <person name="Kraemer L."/>
            <person name="Andreson R."/>
            <person name="Gutowska M.A."/>
            <person name="Wolf J."/>
            <person name="Bergner S.V."/>
            <person name="Schilhabel M.B."/>
            <person name="Klostermeier U.C."/>
            <person name="Beiko R.G."/>
            <person name="Rosenstiel P."/>
            <person name="Hippler M."/>
            <person name="Laroche J."/>
        </authorList>
    </citation>
    <scope>NUCLEOTIDE SEQUENCE [LARGE SCALE GENOMIC DNA]</scope>
    <source>
        <strain evidence="1 2">CCMP1005</strain>
    </source>
</reference>
<dbReference type="Proteomes" id="UP000266841">
    <property type="component" value="Unassembled WGS sequence"/>
</dbReference>
<comment type="caution">
    <text evidence="1">The sequence shown here is derived from an EMBL/GenBank/DDBJ whole genome shotgun (WGS) entry which is preliminary data.</text>
</comment>
<accession>K0TGP1</accession>
<gene>
    <name evidence="1" type="ORF">THAOC_09089</name>
</gene>
<evidence type="ECO:0000313" key="2">
    <source>
        <dbReference type="Proteomes" id="UP000266841"/>
    </source>
</evidence>